<protein>
    <submittedName>
        <fullName evidence="2">Uncharacterized protein</fullName>
    </submittedName>
</protein>
<keyword evidence="1" id="KW-0732">Signal</keyword>
<evidence type="ECO:0000256" key="1">
    <source>
        <dbReference type="SAM" id="SignalP"/>
    </source>
</evidence>
<accession>A0A1H7E9B5</accession>
<feature type="chain" id="PRO_5011703039" evidence="1">
    <location>
        <begin position="25"/>
        <end position="66"/>
    </location>
</feature>
<evidence type="ECO:0000313" key="3">
    <source>
        <dbReference type="Proteomes" id="UP000198866"/>
    </source>
</evidence>
<reference evidence="3" key="1">
    <citation type="submission" date="2016-10" db="EMBL/GenBank/DDBJ databases">
        <authorList>
            <person name="Varghese N."/>
            <person name="Submissions S."/>
        </authorList>
    </citation>
    <scope>NUCLEOTIDE SEQUENCE [LARGE SCALE GENOMIC DNA]</scope>
    <source>
        <strain evidence="3">LMG 26031</strain>
    </source>
</reference>
<dbReference type="OrthoDB" id="9104422at2"/>
<sequence length="66" mass="6869">MFTYVIVMAISAFIPYVATPAAEAGVKTIVSHHDDTETGGVDAPAQMQTLVAQDGAVANAAPRNEH</sequence>
<name>A0A1H7E9B5_9BURK</name>
<dbReference type="RefSeq" id="WP_090873430.1">
    <property type="nucleotide sequence ID" value="NZ_FNYE01000048.1"/>
</dbReference>
<evidence type="ECO:0000313" key="2">
    <source>
        <dbReference type="EMBL" id="SEK10506.1"/>
    </source>
</evidence>
<organism evidence="2 3">
    <name type="scientific">Paraburkholderia diazotrophica</name>
    <dbReference type="NCBI Taxonomy" id="667676"/>
    <lineage>
        <taxon>Bacteria</taxon>
        <taxon>Pseudomonadati</taxon>
        <taxon>Pseudomonadota</taxon>
        <taxon>Betaproteobacteria</taxon>
        <taxon>Burkholderiales</taxon>
        <taxon>Burkholderiaceae</taxon>
        <taxon>Paraburkholderia</taxon>
    </lineage>
</organism>
<proteinExistence type="predicted"/>
<feature type="signal peptide" evidence="1">
    <location>
        <begin position="1"/>
        <end position="24"/>
    </location>
</feature>
<gene>
    <name evidence="2" type="ORF">SAMN05192539_104824</name>
</gene>
<dbReference type="EMBL" id="FNYE01000048">
    <property type="protein sequence ID" value="SEK10506.1"/>
    <property type="molecule type" value="Genomic_DNA"/>
</dbReference>
<keyword evidence="3" id="KW-1185">Reference proteome</keyword>
<dbReference type="AlphaFoldDB" id="A0A1H7E9B5"/>
<dbReference type="Proteomes" id="UP000198866">
    <property type="component" value="Unassembled WGS sequence"/>
</dbReference>